<dbReference type="Proteomes" id="UP000801492">
    <property type="component" value="Unassembled WGS sequence"/>
</dbReference>
<proteinExistence type="predicted"/>
<comment type="caution">
    <text evidence="1">The sequence shown here is derived from an EMBL/GenBank/DDBJ whole genome shotgun (WGS) entry which is preliminary data.</text>
</comment>
<sequence>FESARGHKMERDLYVSDILGNKESNTTFSYNRDEIKTATNSSFYGDSHRSSSDRKMLSERSSLEYDRLKRLYHPYQQRSPLDGCYSGNGLRYSDRNIFYPRYNNRN</sequence>
<organism evidence="1 2">
    <name type="scientific">Ignelater luminosus</name>
    <name type="common">Cucubano</name>
    <name type="synonym">Pyrophorus luminosus</name>
    <dbReference type="NCBI Taxonomy" id="2038154"/>
    <lineage>
        <taxon>Eukaryota</taxon>
        <taxon>Metazoa</taxon>
        <taxon>Ecdysozoa</taxon>
        <taxon>Arthropoda</taxon>
        <taxon>Hexapoda</taxon>
        <taxon>Insecta</taxon>
        <taxon>Pterygota</taxon>
        <taxon>Neoptera</taxon>
        <taxon>Endopterygota</taxon>
        <taxon>Coleoptera</taxon>
        <taxon>Polyphaga</taxon>
        <taxon>Elateriformia</taxon>
        <taxon>Elateroidea</taxon>
        <taxon>Elateridae</taxon>
        <taxon>Agrypninae</taxon>
        <taxon>Pyrophorini</taxon>
        <taxon>Ignelater</taxon>
    </lineage>
</organism>
<protein>
    <submittedName>
        <fullName evidence="1">Uncharacterized protein</fullName>
    </submittedName>
</protein>
<accession>A0A8K0CHY3</accession>
<feature type="non-terminal residue" evidence="1">
    <location>
        <position position="1"/>
    </location>
</feature>
<dbReference type="OrthoDB" id="200924at2759"/>
<dbReference type="AlphaFoldDB" id="A0A8K0CHY3"/>
<dbReference type="EMBL" id="VTPC01087170">
    <property type="protein sequence ID" value="KAF2886594.1"/>
    <property type="molecule type" value="Genomic_DNA"/>
</dbReference>
<name>A0A8K0CHY3_IGNLU</name>
<evidence type="ECO:0000313" key="2">
    <source>
        <dbReference type="Proteomes" id="UP000801492"/>
    </source>
</evidence>
<gene>
    <name evidence="1" type="ORF">ILUMI_19579</name>
</gene>
<reference evidence="1" key="1">
    <citation type="submission" date="2019-08" db="EMBL/GenBank/DDBJ databases">
        <title>The genome of the North American firefly Photinus pyralis.</title>
        <authorList>
            <consortium name="Photinus pyralis genome working group"/>
            <person name="Fallon T.R."/>
            <person name="Sander Lower S.E."/>
            <person name="Weng J.-K."/>
        </authorList>
    </citation>
    <scope>NUCLEOTIDE SEQUENCE</scope>
    <source>
        <strain evidence="1">TRF0915ILg1</strain>
        <tissue evidence="1">Whole body</tissue>
    </source>
</reference>
<keyword evidence="2" id="KW-1185">Reference proteome</keyword>
<evidence type="ECO:0000313" key="1">
    <source>
        <dbReference type="EMBL" id="KAF2886594.1"/>
    </source>
</evidence>